<dbReference type="Proteomes" id="UP001216907">
    <property type="component" value="Unassembled WGS sequence"/>
</dbReference>
<gene>
    <name evidence="3" type="ORF">PZE19_02110</name>
</gene>
<dbReference type="PANTHER" id="PTHR35889">
    <property type="entry name" value="CYCLOINULO-OLIGOSACCHARIDE FRUCTANOTRANSFERASE-RELATED"/>
    <property type="match status" value="1"/>
</dbReference>
<reference evidence="3 4" key="1">
    <citation type="submission" date="2023-03" db="EMBL/GenBank/DDBJ databases">
        <title>Paludisphaera mucosa sp. nov. a novel planctomycete from northern fen.</title>
        <authorList>
            <person name="Ivanova A."/>
        </authorList>
    </citation>
    <scope>NUCLEOTIDE SEQUENCE [LARGE SCALE GENOMIC DNA]</scope>
    <source>
        <strain evidence="3 4">Pla2</strain>
    </source>
</reference>
<evidence type="ECO:0000259" key="2">
    <source>
        <dbReference type="Pfam" id="PF07587"/>
    </source>
</evidence>
<evidence type="ECO:0000313" key="4">
    <source>
        <dbReference type="Proteomes" id="UP001216907"/>
    </source>
</evidence>
<proteinExistence type="predicted"/>
<dbReference type="EMBL" id="JARRAG010000001">
    <property type="protein sequence ID" value="MDG3002569.1"/>
    <property type="molecule type" value="Genomic_DNA"/>
</dbReference>
<comment type="caution">
    <text evidence="3">The sequence shown here is derived from an EMBL/GenBank/DDBJ whole genome shotgun (WGS) entry which is preliminary data.</text>
</comment>
<dbReference type="PANTHER" id="PTHR35889:SF3">
    <property type="entry name" value="F-BOX DOMAIN-CONTAINING PROTEIN"/>
    <property type="match status" value="1"/>
</dbReference>
<dbReference type="Pfam" id="PF07583">
    <property type="entry name" value="PSCyt2"/>
    <property type="match status" value="1"/>
</dbReference>
<sequence length="532" mass="59263">MRLRDAGFLCVLIACVLAMGRGVIRSASPTRGVEAAPVVARPEVAARVDAAFREEWRKREVEPAAKAPDLALMRRLTLGLTGTVPSLEEIRRFEAAEPSTRVDAWLEELLRDRRSADYLAERFARAFVGVEDGPFVVFRRRRFTTWLSDALMANRPYSAIVRDLIADRGIWTDRPAVNFVSVTRDEKTERPDPERLAARVTRAFLGVRIDCAQCHDHPFQPWKQGDFRGLAAFFGGIRSNLRGVSDGEIDYHPLDRKTKEPTDVAAAVPSNPELLPAEGPPRDRLAAWVVDPRNPYFAKAAVNRVWAILVGRPLVDPIDDIPSVAEAPAALDLLAADFVAHGYDLRRLIRAIVATEAYRLDSIDLPEESAAPNDETWAAFPMSRLRPEQVSGAVGQSASLATLGPRTPWVARFIAYNEGNDFVRRYGDAGEDEFAPRGGTIPQRLLLMNGELVQKRTGGEMWNASNRIARLAPDDEKAVELAYLCVLTRRPTPEENAHFTPRLKGTSGEARIDLISDLFWTLLNSAEFSWNH</sequence>
<dbReference type="InterPro" id="IPR022655">
    <property type="entry name" value="DUF1553"/>
</dbReference>
<name>A0ABT6F577_9BACT</name>
<dbReference type="RefSeq" id="WP_277858933.1">
    <property type="nucleotide sequence ID" value="NZ_JARRAG010000001.1"/>
</dbReference>
<evidence type="ECO:0000313" key="3">
    <source>
        <dbReference type="EMBL" id="MDG3002569.1"/>
    </source>
</evidence>
<feature type="domain" description="DUF1549" evidence="1">
    <location>
        <begin position="48"/>
        <end position="237"/>
    </location>
</feature>
<evidence type="ECO:0000259" key="1">
    <source>
        <dbReference type="Pfam" id="PF07583"/>
    </source>
</evidence>
<feature type="domain" description="DUF1553" evidence="2">
    <location>
        <begin position="282"/>
        <end position="398"/>
    </location>
</feature>
<accession>A0ABT6F577</accession>
<organism evidence="3 4">
    <name type="scientific">Paludisphaera mucosa</name>
    <dbReference type="NCBI Taxonomy" id="3030827"/>
    <lineage>
        <taxon>Bacteria</taxon>
        <taxon>Pseudomonadati</taxon>
        <taxon>Planctomycetota</taxon>
        <taxon>Planctomycetia</taxon>
        <taxon>Isosphaerales</taxon>
        <taxon>Isosphaeraceae</taxon>
        <taxon>Paludisphaera</taxon>
    </lineage>
</organism>
<protein>
    <submittedName>
        <fullName evidence="3">DUF1553 domain-containing protein</fullName>
    </submittedName>
</protein>
<keyword evidence="4" id="KW-1185">Reference proteome</keyword>
<dbReference type="Pfam" id="PF07587">
    <property type="entry name" value="PSD1"/>
    <property type="match status" value="1"/>
</dbReference>
<dbReference type="InterPro" id="IPR011444">
    <property type="entry name" value="DUF1549"/>
</dbReference>